<reference evidence="1 2" key="1">
    <citation type="submission" date="2015-02" db="EMBL/GenBank/DDBJ databases">
        <title>Genome sequence of thermotolerant Streptomyces cyaneogriseus subsp. Noncyanogenus NMWT1, the producer of nematocidal antibiotics nemadectin.</title>
        <authorList>
            <person name="Wang H."/>
            <person name="Li C."/>
            <person name="Xiang W."/>
            <person name="Wang X."/>
        </authorList>
    </citation>
    <scope>NUCLEOTIDE SEQUENCE [LARGE SCALE GENOMIC DNA]</scope>
    <source>
        <strain evidence="1 2">NMWT 1</strain>
    </source>
</reference>
<dbReference type="Gene3D" id="3.30.70.100">
    <property type="match status" value="2"/>
</dbReference>
<dbReference type="HOGENOM" id="CLU_097567_1_0_11"/>
<protein>
    <submittedName>
        <fullName evidence="1">Antibiotic biosynthesis monooxygenase</fullName>
    </submittedName>
</protein>
<evidence type="ECO:0000313" key="2">
    <source>
        <dbReference type="Proteomes" id="UP000032234"/>
    </source>
</evidence>
<accession>A0A0C5GBB8</accession>
<dbReference type="GO" id="GO:0004497">
    <property type="term" value="F:monooxygenase activity"/>
    <property type="evidence" value="ECO:0007669"/>
    <property type="project" value="UniProtKB-KW"/>
</dbReference>
<gene>
    <name evidence="1" type="ORF">TU94_08100</name>
</gene>
<keyword evidence="1" id="KW-0560">Oxidoreductase</keyword>
<organism evidence="1 2">
    <name type="scientific">Streptomyces cyaneogriseus subsp. noncyanogenus</name>
    <dbReference type="NCBI Taxonomy" id="477245"/>
    <lineage>
        <taxon>Bacteria</taxon>
        <taxon>Bacillati</taxon>
        <taxon>Actinomycetota</taxon>
        <taxon>Actinomycetes</taxon>
        <taxon>Kitasatosporales</taxon>
        <taxon>Streptomycetaceae</taxon>
        <taxon>Streptomyces</taxon>
    </lineage>
</organism>
<name>A0A0C5GBB8_9ACTN</name>
<dbReference type="EMBL" id="CP010849">
    <property type="protein sequence ID" value="AJP01456.1"/>
    <property type="molecule type" value="Genomic_DNA"/>
</dbReference>
<dbReference type="PATRIC" id="fig|477245.3.peg.1748"/>
<dbReference type="RefSeq" id="WP_044380817.1">
    <property type="nucleotide sequence ID" value="NZ_CP010849.1"/>
</dbReference>
<evidence type="ECO:0000313" key="1">
    <source>
        <dbReference type="EMBL" id="AJP01456.1"/>
    </source>
</evidence>
<dbReference type="SUPFAM" id="SSF54909">
    <property type="entry name" value="Dimeric alpha+beta barrel"/>
    <property type="match status" value="2"/>
</dbReference>
<dbReference type="KEGG" id="scw:TU94_08100"/>
<dbReference type="InterPro" id="IPR011008">
    <property type="entry name" value="Dimeric_a/b-barrel"/>
</dbReference>
<sequence length="234" mass="26275">MTRRTAAPPDLTRTDVAAPFFSTWRVGTPERQRQAVEAIARAWERRPWPSEGLRAYHVYTGHDGETLMHHSRWTSEQAYEAFSKTHRQERVDEIDTAVPDIERLGLHRYRYHRSRERAAGDDRTPGLIVTVRIGFEEAAAGRRADWIGLVLKALADEPAEHRGLIAAHFHLSADASHVLNYAEWESAPAYDEALAAPGQGIGAATELWERVRTYPGVTGFTGSRYDHALGLVPS</sequence>
<dbReference type="AlphaFoldDB" id="A0A0C5GBB8"/>
<proteinExistence type="predicted"/>
<keyword evidence="1" id="KW-0503">Monooxygenase</keyword>
<dbReference type="STRING" id="477245.TU94_08100"/>
<keyword evidence="2" id="KW-1185">Reference proteome</keyword>
<dbReference type="Proteomes" id="UP000032234">
    <property type="component" value="Chromosome"/>
</dbReference>
<dbReference type="OrthoDB" id="1493813at2"/>